<dbReference type="Proteomes" id="UP000036403">
    <property type="component" value="Unassembled WGS sequence"/>
</dbReference>
<keyword evidence="2" id="KW-1185">Reference proteome</keyword>
<dbReference type="AlphaFoldDB" id="A0A0J7JW85"/>
<dbReference type="EMBL" id="LBMM01025836">
    <property type="protein sequence ID" value="KMQ82394.1"/>
    <property type="molecule type" value="Genomic_DNA"/>
</dbReference>
<accession>A0A0J7JW85</accession>
<dbReference type="PaxDb" id="67767-A0A0J7JW85"/>
<evidence type="ECO:0000313" key="2">
    <source>
        <dbReference type="Proteomes" id="UP000036403"/>
    </source>
</evidence>
<feature type="non-terminal residue" evidence="1">
    <location>
        <position position="100"/>
    </location>
</feature>
<name>A0A0J7JW85_LASNI</name>
<proteinExistence type="predicted"/>
<comment type="caution">
    <text evidence="1">The sequence shown here is derived from an EMBL/GenBank/DDBJ whole genome shotgun (WGS) entry which is preliminary data.</text>
</comment>
<gene>
    <name evidence="1" type="ORF">RF55_23150</name>
</gene>
<organism evidence="1 2">
    <name type="scientific">Lasius niger</name>
    <name type="common">Black garden ant</name>
    <dbReference type="NCBI Taxonomy" id="67767"/>
    <lineage>
        <taxon>Eukaryota</taxon>
        <taxon>Metazoa</taxon>
        <taxon>Ecdysozoa</taxon>
        <taxon>Arthropoda</taxon>
        <taxon>Hexapoda</taxon>
        <taxon>Insecta</taxon>
        <taxon>Pterygota</taxon>
        <taxon>Neoptera</taxon>
        <taxon>Endopterygota</taxon>
        <taxon>Hymenoptera</taxon>
        <taxon>Apocrita</taxon>
        <taxon>Aculeata</taxon>
        <taxon>Formicoidea</taxon>
        <taxon>Formicidae</taxon>
        <taxon>Formicinae</taxon>
        <taxon>Lasius</taxon>
        <taxon>Lasius</taxon>
    </lineage>
</organism>
<protein>
    <submittedName>
        <fullName evidence="1">Uncharacterized protein</fullName>
    </submittedName>
</protein>
<evidence type="ECO:0000313" key="1">
    <source>
        <dbReference type="EMBL" id="KMQ82394.1"/>
    </source>
</evidence>
<reference evidence="1 2" key="1">
    <citation type="submission" date="2015-04" db="EMBL/GenBank/DDBJ databases">
        <title>Lasius niger genome sequencing.</title>
        <authorList>
            <person name="Konorov E.A."/>
            <person name="Nikitin M.A."/>
            <person name="Kirill M.V."/>
            <person name="Chang P."/>
        </authorList>
    </citation>
    <scope>NUCLEOTIDE SEQUENCE [LARGE SCALE GENOMIC DNA]</scope>
    <source>
        <tissue evidence="1">Whole</tissue>
    </source>
</reference>
<sequence length="100" mass="11048">MVLEAASYTANAENSLEDLKQKEIKISGEYLRIGETKLNLRRKSDCIITDRVATSPSGGHLDDVVNKGLHHPNGGHLDDRYIETKDCVILPEVADSLFVV</sequence>